<dbReference type="Pfam" id="PF00583">
    <property type="entry name" value="Acetyltransf_1"/>
    <property type="match status" value="1"/>
</dbReference>
<dbReference type="Gene3D" id="3.40.630.30">
    <property type="match status" value="1"/>
</dbReference>
<dbReference type="RefSeq" id="WP_110939055.1">
    <property type="nucleotide sequence ID" value="NZ_KZ614148.1"/>
</dbReference>
<gene>
    <name evidence="9 12" type="primary">ectA</name>
    <name evidence="12" type="ORF">CR203_15375</name>
</gene>
<comment type="catalytic activity">
    <reaction evidence="8 9">
        <text>L-2,4-diaminobutanoate + acetyl-CoA = (2S)-4-acetamido-2-aminobutanoate + CoA + H(+)</text>
        <dbReference type="Rhea" id="RHEA:16901"/>
        <dbReference type="ChEBI" id="CHEBI:15378"/>
        <dbReference type="ChEBI" id="CHEBI:57287"/>
        <dbReference type="ChEBI" id="CHEBI:57288"/>
        <dbReference type="ChEBI" id="CHEBI:58761"/>
        <dbReference type="ChEBI" id="CHEBI:58929"/>
        <dbReference type="EC" id="2.3.1.178"/>
    </reaction>
</comment>
<dbReference type="UniPathway" id="UPA00067">
    <property type="reaction ID" value="UER00122"/>
</dbReference>
<comment type="function">
    <text evidence="1 9">Catalyzes the acetylation of L-2,4-diaminobutyrate (DABA) to gamma-N-acetyl-alpha,gamma-diaminobutyric acid (ADABA) with acetyl coenzyme A.</text>
</comment>
<evidence type="ECO:0000256" key="7">
    <source>
        <dbReference type="ARBA" id="ARBA00023315"/>
    </source>
</evidence>
<keyword evidence="7 9" id="KW-0012">Acyltransferase</keyword>
<dbReference type="Proteomes" id="UP000281498">
    <property type="component" value="Unassembled WGS sequence"/>
</dbReference>
<organism evidence="12 13">
    <name type="scientific">Salipaludibacillus neizhouensis</name>
    <dbReference type="NCBI Taxonomy" id="885475"/>
    <lineage>
        <taxon>Bacteria</taxon>
        <taxon>Bacillati</taxon>
        <taxon>Bacillota</taxon>
        <taxon>Bacilli</taxon>
        <taxon>Bacillales</taxon>
        <taxon>Bacillaceae</taxon>
    </lineage>
</organism>
<dbReference type="OrthoDB" id="2436196at2"/>
<evidence type="ECO:0000313" key="13">
    <source>
        <dbReference type="Proteomes" id="UP000281498"/>
    </source>
</evidence>
<evidence type="ECO:0000256" key="1">
    <source>
        <dbReference type="ARBA" id="ARBA00003741"/>
    </source>
</evidence>
<reference evidence="12 13" key="1">
    <citation type="submission" date="2017-10" db="EMBL/GenBank/DDBJ databases">
        <title>Bacillus sp. nov., a halophilic bacterium isolated from a Keqin Lake.</title>
        <authorList>
            <person name="Wang H."/>
        </authorList>
    </citation>
    <scope>NUCLEOTIDE SEQUENCE [LARGE SCALE GENOMIC DNA]</scope>
    <source>
        <strain evidence="12 13">KCTC 13187</strain>
    </source>
</reference>
<evidence type="ECO:0000256" key="2">
    <source>
        <dbReference type="ARBA" id="ARBA00004978"/>
    </source>
</evidence>
<dbReference type="PANTHER" id="PTHR43072:SF23">
    <property type="entry name" value="UPF0039 PROTEIN C11D3.02C"/>
    <property type="match status" value="1"/>
</dbReference>
<dbReference type="PANTHER" id="PTHR43072">
    <property type="entry name" value="N-ACETYLTRANSFERASE"/>
    <property type="match status" value="1"/>
</dbReference>
<dbReference type="InterPro" id="IPR012772">
    <property type="entry name" value="Ectoine_EctA"/>
</dbReference>
<dbReference type="SUPFAM" id="SSF55729">
    <property type="entry name" value="Acyl-CoA N-acyltransferases (Nat)"/>
    <property type="match status" value="1"/>
</dbReference>
<feature type="domain" description="N-acetyltransferase" evidence="11">
    <location>
        <begin position="7"/>
        <end position="159"/>
    </location>
</feature>
<evidence type="ECO:0000259" key="11">
    <source>
        <dbReference type="PROSITE" id="PS51186"/>
    </source>
</evidence>
<dbReference type="InterPro" id="IPR000182">
    <property type="entry name" value="GNAT_dom"/>
</dbReference>
<dbReference type="EC" id="2.3.1.178" evidence="4 9"/>
<evidence type="ECO:0000256" key="4">
    <source>
        <dbReference type="ARBA" id="ARBA00012355"/>
    </source>
</evidence>
<evidence type="ECO:0000256" key="5">
    <source>
        <dbReference type="ARBA" id="ARBA00017935"/>
    </source>
</evidence>
<feature type="region of interest" description="Disordered" evidence="10">
    <location>
        <begin position="143"/>
        <end position="164"/>
    </location>
</feature>
<dbReference type="GO" id="GO:0019491">
    <property type="term" value="P:ectoine biosynthetic process"/>
    <property type="evidence" value="ECO:0007669"/>
    <property type="project" value="UniProtKB-UniPathway"/>
</dbReference>
<dbReference type="CDD" id="cd04301">
    <property type="entry name" value="NAT_SF"/>
    <property type="match status" value="1"/>
</dbReference>
<dbReference type="AlphaFoldDB" id="A0A3A9JZE7"/>
<comment type="similarity">
    <text evidence="3 9">Belongs to the acetyltransferase family. EctA subfamily.</text>
</comment>
<keyword evidence="6 9" id="KW-0808">Transferase</keyword>
<keyword evidence="13" id="KW-1185">Reference proteome</keyword>
<accession>A0A3A9JZE7</accession>
<dbReference type="InterPro" id="IPR017255">
    <property type="entry name" value="AcTrfase_GNAT_prd"/>
</dbReference>
<evidence type="ECO:0000256" key="10">
    <source>
        <dbReference type="SAM" id="MobiDB-lite"/>
    </source>
</evidence>
<dbReference type="GO" id="GO:0033816">
    <property type="term" value="F:diaminobutyrate acetyltransferase activity"/>
    <property type="evidence" value="ECO:0007669"/>
    <property type="project" value="UniProtKB-EC"/>
</dbReference>
<sequence>MAQTKSVALRKPHLDDGGDIWQLIKSTKVLDLNSAYYYLILCKYFKNTCVVAEDDHQIVGFVSAFIHPENSKVLFVWQVAVDQSQRGKGLASSLLEEIVSREECASIQFIETTISPSNEASKALFKKFADKLGIKMEETETISQEAFPSDNHESEQTYQIGPFH</sequence>
<dbReference type="EMBL" id="PDOE01000007">
    <property type="protein sequence ID" value="RKL66274.1"/>
    <property type="molecule type" value="Genomic_DNA"/>
</dbReference>
<proteinExistence type="inferred from homology"/>
<dbReference type="InterPro" id="IPR016181">
    <property type="entry name" value="Acyl_CoA_acyltransferase"/>
</dbReference>
<dbReference type="PIRSF" id="PIRSF037663">
    <property type="entry name" value="Acetyltransf_GNAT_prd"/>
    <property type="match status" value="1"/>
</dbReference>
<comment type="caution">
    <text evidence="12">The sequence shown here is derived from an EMBL/GenBank/DDBJ whole genome shotgun (WGS) entry which is preliminary data.</text>
</comment>
<name>A0A3A9JZE7_9BACI</name>
<evidence type="ECO:0000256" key="3">
    <source>
        <dbReference type="ARBA" id="ARBA00010712"/>
    </source>
</evidence>
<evidence type="ECO:0000313" key="12">
    <source>
        <dbReference type="EMBL" id="RKL66274.1"/>
    </source>
</evidence>
<dbReference type="NCBIfam" id="TIGR02406">
    <property type="entry name" value="ectoine_EctA"/>
    <property type="match status" value="1"/>
</dbReference>
<evidence type="ECO:0000256" key="8">
    <source>
        <dbReference type="ARBA" id="ARBA00048924"/>
    </source>
</evidence>
<comment type="pathway">
    <text evidence="2 9">Amine and polyamine biosynthesis; ectoine biosynthesis; L-ectoine from L-aspartate 4-semialdehyde: step 2/3.</text>
</comment>
<protein>
    <recommendedName>
        <fullName evidence="5 9">L-2,4-diaminobutyric acid acetyltransferase</fullName>
        <shortName evidence="9">DABA acetyltransferase</shortName>
        <ecNumber evidence="4 9">2.3.1.178</ecNumber>
    </recommendedName>
</protein>
<evidence type="ECO:0000256" key="6">
    <source>
        <dbReference type="ARBA" id="ARBA00022679"/>
    </source>
</evidence>
<dbReference type="PROSITE" id="PS51186">
    <property type="entry name" value="GNAT"/>
    <property type="match status" value="1"/>
</dbReference>
<evidence type="ECO:0000256" key="9">
    <source>
        <dbReference type="RuleBase" id="RU365045"/>
    </source>
</evidence>